<accession>A0A7S9LSG1</accession>
<dbReference type="GO" id="GO:0009099">
    <property type="term" value="P:L-valine biosynthetic process"/>
    <property type="evidence" value="ECO:0007669"/>
    <property type="project" value="TreeGrafter"/>
</dbReference>
<gene>
    <name evidence="7" type="ORF">I0K15_01405</name>
</gene>
<evidence type="ECO:0000256" key="3">
    <source>
        <dbReference type="RuleBase" id="RU362132"/>
    </source>
</evidence>
<dbReference type="SUPFAM" id="SSF52518">
    <property type="entry name" value="Thiamin diphosphate-binding fold (THDP-binding)"/>
    <property type="match status" value="2"/>
</dbReference>
<dbReference type="Gene3D" id="3.40.50.1220">
    <property type="entry name" value="TPP-binding domain"/>
    <property type="match status" value="1"/>
</dbReference>
<dbReference type="InterPro" id="IPR029061">
    <property type="entry name" value="THDP-binding"/>
</dbReference>
<protein>
    <submittedName>
        <fullName evidence="7">Thiamine pyrophosphate-binding protein</fullName>
    </submittedName>
</protein>
<dbReference type="EMBL" id="CP064942">
    <property type="protein sequence ID" value="QPH54467.1"/>
    <property type="molecule type" value="Genomic_DNA"/>
</dbReference>
<feature type="domain" description="Thiamine pyrophosphate enzyme N-terminal TPP-binding" evidence="6">
    <location>
        <begin position="6"/>
        <end position="116"/>
    </location>
</feature>
<evidence type="ECO:0000313" key="8">
    <source>
        <dbReference type="Proteomes" id="UP000594800"/>
    </source>
</evidence>
<dbReference type="InterPro" id="IPR045229">
    <property type="entry name" value="TPP_enz"/>
</dbReference>
<dbReference type="Pfam" id="PF02776">
    <property type="entry name" value="TPP_enzyme_N"/>
    <property type="match status" value="1"/>
</dbReference>
<comment type="similarity">
    <text evidence="1 3">Belongs to the TPP enzyme family.</text>
</comment>
<evidence type="ECO:0000313" key="7">
    <source>
        <dbReference type="EMBL" id="QPH54467.1"/>
    </source>
</evidence>
<name>A0A7S9LSG1_9RHOB</name>
<feature type="domain" description="Thiamine pyrophosphate enzyme TPP-binding" evidence="5">
    <location>
        <begin position="376"/>
        <end position="521"/>
    </location>
</feature>
<evidence type="ECO:0000259" key="5">
    <source>
        <dbReference type="Pfam" id="PF02775"/>
    </source>
</evidence>
<evidence type="ECO:0000259" key="4">
    <source>
        <dbReference type="Pfam" id="PF00205"/>
    </source>
</evidence>
<dbReference type="Proteomes" id="UP000594800">
    <property type="component" value="Chromosome"/>
</dbReference>
<dbReference type="InterPro" id="IPR011766">
    <property type="entry name" value="TPP_enzyme_TPP-bd"/>
</dbReference>
<dbReference type="InterPro" id="IPR012000">
    <property type="entry name" value="Thiamin_PyroP_enz_cen_dom"/>
</dbReference>
<dbReference type="GO" id="GO:0005948">
    <property type="term" value="C:acetolactate synthase complex"/>
    <property type="evidence" value="ECO:0007669"/>
    <property type="project" value="TreeGrafter"/>
</dbReference>
<evidence type="ECO:0000256" key="1">
    <source>
        <dbReference type="ARBA" id="ARBA00007812"/>
    </source>
</evidence>
<dbReference type="GO" id="GO:0009097">
    <property type="term" value="P:isoleucine biosynthetic process"/>
    <property type="evidence" value="ECO:0007669"/>
    <property type="project" value="TreeGrafter"/>
</dbReference>
<organism evidence="7 8">
    <name type="scientific">Pontivivens ytuae</name>
    <dbReference type="NCBI Taxonomy" id="2789856"/>
    <lineage>
        <taxon>Bacteria</taxon>
        <taxon>Pseudomonadati</taxon>
        <taxon>Pseudomonadota</taxon>
        <taxon>Alphaproteobacteria</taxon>
        <taxon>Rhodobacterales</taxon>
        <taxon>Paracoccaceae</taxon>
        <taxon>Pontivivens</taxon>
    </lineage>
</organism>
<dbReference type="GO" id="GO:0050660">
    <property type="term" value="F:flavin adenine dinucleotide binding"/>
    <property type="evidence" value="ECO:0007669"/>
    <property type="project" value="TreeGrafter"/>
</dbReference>
<keyword evidence="2 3" id="KW-0786">Thiamine pyrophosphate</keyword>
<sequence length="532" mass="56019">MPNPTSAEIIALRLYEAGVRHAFGVPGGEVLELIDAMERIGIRFVLARHENAAGFMAEGAWHATGAPGVLVATVGPGMANTVNVTANAEQDRVPLIVITGAYDDVTTLRYTHQIFDHRAVLKPVVKASFEARAGACDVMIDKAVRIAQDPQPGPVHIDLPVKVAAAEHPVPGVGYLTPVSPSLPTGLDAARRRLANAKRPLIVAGLDLLQSPGAPEAVRAAAEAHGIPVVTTYKAKGVLDERHPLSLGGHGLSPKSDAILMPLIGEADLVICAGYDPIEMRTGWQDPWDRANAISFTAVPDRQAMHGVSQGWVCDPGRSLEALFDGLALSVDWGARVAETRAALDAAFAPGDDWGPAQALAILDRMRPGEMMTSVDSGAHRILMSQMWHCDRPHTLIQSTGLCTMGCALPLAMGHGLASGERSLAVMGDGCLDMILGELATLRDTAAPVICTVLNDSSLALIEMKQRRDGKQNAGVDFGATDYAAVAGAMGLKSLKADSAASLEETFAEALAADGPVLLEITIPRRSYDGLI</sequence>
<dbReference type="Pfam" id="PF00205">
    <property type="entry name" value="TPP_enzyme_M"/>
    <property type="match status" value="1"/>
</dbReference>
<dbReference type="CDD" id="cd07035">
    <property type="entry name" value="TPP_PYR_POX_like"/>
    <property type="match status" value="1"/>
</dbReference>
<dbReference type="SUPFAM" id="SSF52467">
    <property type="entry name" value="DHS-like NAD/FAD-binding domain"/>
    <property type="match status" value="1"/>
</dbReference>
<dbReference type="FunFam" id="3.40.50.970:FF:000007">
    <property type="entry name" value="Acetolactate synthase"/>
    <property type="match status" value="1"/>
</dbReference>
<dbReference type="InterPro" id="IPR029035">
    <property type="entry name" value="DHS-like_NAD/FAD-binding_dom"/>
</dbReference>
<feature type="domain" description="Thiamine pyrophosphate enzyme central" evidence="4">
    <location>
        <begin position="188"/>
        <end position="323"/>
    </location>
</feature>
<dbReference type="KEGG" id="poz:I0K15_01405"/>
<dbReference type="AlphaFoldDB" id="A0A7S9LSG1"/>
<evidence type="ECO:0000259" key="6">
    <source>
        <dbReference type="Pfam" id="PF02776"/>
    </source>
</evidence>
<dbReference type="GO" id="GO:0030976">
    <property type="term" value="F:thiamine pyrophosphate binding"/>
    <property type="evidence" value="ECO:0007669"/>
    <property type="project" value="InterPro"/>
</dbReference>
<proteinExistence type="inferred from homology"/>
<dbReference type="PANTHER" id="PTHR18968">
    <property type="entry name" value="THIAMINE PYROPHOSPHATE ENZYMES"/>
    <property type="match status" value="1"/>
</dbReference>
<dbReference type="RefSeq" id="WP_196103676.1">
    <property type="nucleotide sequence ID" value="NZ_CP064942.1"/>
</dbReference>
<keyword evidence="8" id="KW-1185">Reference proteome</keyword>
<dbReference type="Pfam" id="PF02775">
    <property type="entry name" value="TPP_enzyme_C"/>
    <property type="match status" value="1"/>
</dbReference>
<dbReference type="InterPro" id="IPR012001">
    <property type="entry name" value="Thiamin_PyroP_enz_TPP-bd_dom"/>
</dbReference>
<dbReference type="GO" id="GO:0000287">
    <property type="term" value="F:magnesium ion binding"/>
    <property type="evidence" value="ECO:0007669"/>
    <property type="project" value="InterPro"/>
</dbReference>
<dbReference type="GO" id="GO:0003984">
    <property type="term" value="F:acetolactate synthase activity"/>
    <property type="evidence" value="ECO:0007669"/>
    <property type="project" value="TreeGrafter"/>
</dbReference>
<reference evidence="7 8" key="1">
    <citation type="submission" date="2020-11" db="EMBL/GenBank/DDBJ databases">
        <title>Description of Pontivivens ytuae sp. nov. isolated from deep sea sediment of Mariana Trench.</title>
        <authorList>
            <person name="Wang Z."/>
            <person name="Sun Q.-L."/>
            <person name="Xu X.-D."/>
            <person name="Tang Y.-Z."/>
            <person name="Zhang J."/>
        </authorList>
    </citation>
    <scope>NUCLEOTIDE SEQUENCE [LARGE SCALE GENOMIC DNA]</scope>
    <source>
        <strain evidence="7 8">MT2928</strain>
    </source>
</reference>
<dbReference type="CDD" id="cd00568">
    <property type="entry name" value="TPP_enzymes"/>
    <property type="match status" value="1"/>
</dbReference>
<dbReference type="Gene3D" id="3.40.50.970">
    <property type="match status" value="2"/>
</dbReference>
<evidence type="ECO:0000256" key="2">
    <source>
        <dbReference type="ARBA" id="ARBA00023052"/>
    </source>
</evidence>
<dbReference type="PANTHER" id="PTHR18968:SF13">
    <property type="entry name" value="ACETOLACTATE SYNTHASE CATALYTIC SUBUNIT, MITOCHONDRIAL"/>
    <property type="match status" value="1"/>
</dbReference>